<evidence type="ECO:0000313" key="4">
    <source>
        <dbReference type="RefSeq" id="XP_035689508.1"/>
    </source>
</evidence>
<gene>
    <name evidence="4 5" type="primary">LOC118424818</name>
</gene>
<dbReference type="InterPro" id="IPR013087">
    <property type="entry name" value="Znf_C2H2_type"/>
</dbReference>
<evidence type="ECO:0000259" key="2">
    <source>
        <dbReference type="PROSITE" id="PS00028"/>
    </source>
</evidence>
<accession>A0A9J7N4M4</accession>
<dbReference type="KEGG" id="bfo:118424818"/>
<proteinExistence type="predicted"/>
<feature type="region of interest" description="Disordered" evidence="1">
    <location>
        <begin position="58"/>
        <end position="79"/>
    </location>
</feature>
<reference evidence="4 5" key="2">
    <citation type="submission" date="2025-04" db="UniProtKB">
        <authorList>
            <consortium name="RefSeq"/>
        </authorList>
    </citation>
    <scope>IDENTIFICATION</scope>
    <source>
        <strain evidence="4 5">S238N-H82</strain>
        <tissue evidence="4 5">Testes</tissue>
    </source>
</reference>
<evidence type="ECO:0000313" key="3">
    <source>
        <dbReference type="Proteomes" id="UP000001554"/>
    </source>
</evidence>
<dbReference type="RefSeq" id="XP_035689508.1">
    <property type="nucleotide sequence ID" value="XM_035833615.1"/>
</dbReference>
<organism evidence="3 5">
    <name type="scientific">Branchiostoma floridae</name>
    <name type="common">Florida lancelet</name>
    <name type="synonym">Amphioxus</name>
    <dbReference type="NCBI Taxonomy" id="7739"/>
    <lineage>
        <taxon>Eukaryota</taxon>
        <taxon>Metazoa</taxon>
        <taxon>Chordata</taxon>
        <taxon>Cephalochordata</taxon>
        <taxon>Leptocardii</taxon>
        <taxon>Amphioxiformes</taxon>
        <taxon>Branchiostomatidae</taxon>
        <taxon>Branchiostoma</taxon>
    </lineage>
</organism>
<dbReference type="AlphaFoldDB" id="A0A9J7N4M4"/>
<reference evidence="3" key="1">
    <citation type="journal article" date="2020" name="Nat. Ecol. Evol.">
        <title>Deeply conserved synteny resolves early events in vertebrate evolution.</title>
        <authorList>
            <person name="Simakov O."/>
            <person name="Marletaz F."/>
            <person name="Yue J.X."/>
            <person name="O'Connell B."/>
            <person name="Jenkins J."/>
            <person name="Brandt A."/>
            <person name="Calef R."/>
            <person name="Tung C.H."/>
            <person name="Huang T.K."/>
            <person name="Schmutz J."/>
            <person name="Satoh N."/>
            <person name="Yu J.K."/>
            <person name="Putnam N.H."/>
            <person name="Green R.E."/>
            <person name="Rokhsar D.S."/>
        </authorList>
    </citation>
    <scope>NUCLEOTIDE SEQUENCE [LARGE SCALE GENOMIC DNA]</scope>
    <source>
        <strain evidence="3">S238N-H82</strain>
    </source>
</reference>
<evidence type="ECO:0000256" key="1">
    <source>
        <dbReference type="SAM" id="MobiDB-lite"/>
    </source>
</evidence>
<dbReference type="PROSITE" id="PS00028">
    <property type="entry name" value="ZINC_FINGER_C2H2_1"/>
    <property type="match status" value="1"/>
</dbReference>
<protein>
    <submittedName>
        <fullName evidence="4">Uncharacterized protein LOC118424818 isoform X1</fullName>
    </submittedName>
    <submittedName>
        <fullName evidence="5">Uncharacterized protein LOC118424818 isoform X2</fullName>
    </submittedName>
</protein>
<dbReference type="SMART" id="SM00355">
    <property type="entry name" value="ZnF_C2H2"/>
    <property type="match status" value="3"/>
</dbReference>
<name>A0A9J7N4M4_BRAFL</name>
<feature type="domain" description="C2H2-type" evidence="2">
    <location>
        <begin position="224"/>
        <end position="245"/>
    </location>
</feature>
<dbReference type="OrthoDB" id="10414148at2759"/>
<dbReference type="GeneID" id="118424818"/>
<sequence length="256" mass="29356">MMKFNCNLCKEDLKSTTLAARRSHLLTMHQIRKSDESFFTARVVQDYADEDANDAETKRKVGVKRKQVSPASSKHYSSDRQDKAVRLHCLLCSVKLNEFAVMKTHLLKKHRITDSYEFYFTSEDLTADGRHNMTTEKKLRMELEERRSMPIRTLLSSYFPTPGETQKTAPSDCQPFVTFSVTAPNAPVESGVSPVPLGVGPSLLSRLPSRMTSEFRSAYQVYQCTLCSSQYRYFASILEHMQSQHCLSYNAIYQHR</sequence>
<keyword evidence="3" id="KW-1185">Reference proteome</keyword>
<dbReference type="Proteomes" id="UP000001554">
    <property type="component" value="Chromosome 10"/>
</dbReference>
<dbReference type="RefSeq" id="XP_035689509.1">
    <property type="nucleotide sequence ID" value="XM_035833616.1"/>
</dbReference>
<evidence type="ECO:0000313" key="5">
    <source>
        <dbReference type="RefSeq" id="XP_035689509.1"/>
    </source>
</evidence>